<dbReference type="eggNOG" id="ENOG5031D3D">
    <property type="taxonomic scope" value="Bacteria"/>
</dbReference>
<accession>E6XA29</accession>
<keyword evidence="2" id="KW-1185">Reference proteome</keyword>
<gene>
    <name evidence="1" type="ordered locus">Celal_0375</name>
</gene>
<dbReference type="KEGG" id="cao:Celal_0375"/>
<dbReference type="STRING" id="688270.Celal_0375"/>
<dbReference type="Proteomes" id="UP000008634">
    <property type="component" value="Chromosome"/>
</dbReference>
<evidence type="ECO:0000313" key="2">
    <source>
        <dbReference type="Proteomes" id="UP000008634"/>
    </source>
</evidence>
<proteinExistence type="predicted"/>
<organism evidence="1 2">
    <name type="scientific">Cellulophaga algicola (strain DSM 14237 / IC166 / ACAM 630)</name>
    <dbReference type="NCBI Taxonomy" id="688270"/>
    <lineage>
        <taxon>Bacteria</taxon>
        <taxon>Pseudomonadati</taxon>
        <taxon>Bacteroidota</taxon>
        <taxon>Flavobacteriia</taxon>
        <taxon>Flavobacteriales</taxon>
        <taxon>Flavobacteriaceae</taxon>
        <taxon>Cellulophaga</taxon>
    </lineage>
</organism>
<dbReference type="OrthoDB" id="129527at2"/>
<dbReference type="AlphaFoldDB" id="E6XA29"/>
<sequence>MKRINILLVIIVCFVSCKGQNKQSVAQPLPEVATNFSSFGTEIGADNALNTSEMTLKYQNLGVADTISTKFSGTVLAVCQAKGCWMNVKLDNGSEAMVKFKDYGFFVPKDIAGKEVVINGLAFVEEMSVEEQKHYAEDGDESVAAIAAIVSPKKTFRFEADGVLVKQ</sequence>
<reference evidence="1 2" key="1">
    <citation type="journal article" date="2010" name="Stand. Genomic Sci.">
        <title>Complete genome sequence of Cellulophaga algicola type strain (IC166).</title>
        <authorList>
            <person name="Abt B."/>
            <person name="Lu M."/>
            <person name="Misra M."/>
            <person name="Han C."/>
            <person name="Nolan M."/>
            <person name="Lucas S."/>
            <person name="Hammon N."/>
            <person name="Deshpande S."/>
            <person name="Cheng J.F."/>
            <person name="Tapia R."/>
            <person name="Goodwin L."/>
            <person name="Pitluck S."/>
            <person name="Liolios K."/>
            <person name="Pagani I."/>
            <person name="Ivanova N."/>
            <person name="Mavromatis K."/>
            <person name="Ovchinikova G."/>
            <person name="Pati A."/>
            <person name="Chen A."/>
            <person name="Palaniappan K."/>
            <person name="Land M."/>
            <person name="Hauser L."/>
            <person name="Chang Y.J."/>
            <person name="Jeffries C.D."/>
            <person name="Detter J.C."/>
            <person name="Brambilla E."/>
            <person name="Rohde M."/>
            <person name="Tindall B.J."/>
            <person name="Goker M."/>
            <person name="Woyke T."/>
            <person name="Bristow J."/>
            <person name="Eisen J.A."/>
            <person name="Markowitz V."/>
            <person name="Hugenholtz P."/>
            <person name="Kyrpides N.C."/>
            <person name="Klenk H.P."/>
            <person name="Lapidus A."/>
        </authorList>
    </citation>
    <scope>NUCLEOTIDE SEQUENCE [LARGE SCALE GENOMIC DNA]</scope>
    <source>
        <strain evidence="2">DSM 14237 / IC166 / ACAM 630</strain>
    </source>
</reference>
<evidence type="ECO:0008006" key="3">
    <source>
        <dbReference type="Google" id="ProtNLM"/>
    </source>
</evidence>
<dbReference type="HOGENOM" id="CLU_133122_0_0_10"/>
<protein>
    <recommendedName>
        <fullName evidence="3">Branched-chain amino acid aminotransferase</fullName>
    </recommendedName>
</protein>
<evidence type="ECO:0000313" key="1">
    <source>
        <dbReference type="EMBL" id="ADV47719.1"/>
    </source>
</evidence>
<dbReference type="EMBL" id="CP002453">
    <property type="protein sequence ID" value="ADV47719.1"/>
    <property type="molecule type" value="Genomic_DNA"/>
</dbReference>
<name>E6XA29_CELAD</name>
<dbReference type="Pfam" id="PF16267">
    <property type="entry name" value="DUF4920"/>
    <property type="match status" value="1"/>
</dbReference>
<dbReference type="InterPro" id="IPR032577">
    <property type="entry name" value="DUF4920"/>
</dbReference>
<dbReference type="RefSeq" id="WP_013549214.1">
    <property type="nucleotide sequence ID" value="NC_014934.1"/>
</dbReference>